<dbReference type="Gene3D" id="1.20.920.30">
    <property type="match status" value="1"/>
</dbReference>
<sequence>MNPSDPSSKPLTDLKYLINFVFSQIESKQEVKSMLEKFSAQVETTLHQICGKVTIEIPELPADVSEEEILATRGEELQAAMEVWTNKIKEVIATEKAKKPESTNSAMAEIEFWKNRSAVLTTLHQQFNLPGVKRIENVMQIAKNSYDNLTYENFRKEMANLNKIFSVAKDNVKFLNTLERQFKTIQGGNLVAIDETLTSLMNGLRLVWTISRHYKGDEMLNLMTCIANEIADKVESQIRVNEIFKKDNLKESQDIIEKGIKVLEKWSETFSATRREVESGESHWPYDQKKLFERTKHMTKVLKDLKKAVICIQEFKSFLGEDLIKVTEDTAGINDMIEQVSILSKPLEMFSKPFAVDSLKLWITTYAKFEEEVKIIEDKTIIMIQMVFKGLRSAEGAFDLIQNLKNVRTRDRIKDEMQKKYTDILEKYGDEVRVMSELFGSFKEIPPISKGKPPCAGKIAWSEAIFQRVKKPIMKFKSRENLLEENEGKKVCKAYFQLGKQIRHEYQETIINDWSKKSNDIATDSLKRYILKKEGESFAVDFDPALEMMIREAKYMKQDALSNTVLNVALQEKDYRKHVDQLNAMLSEYNLTVGTLQPEEKKLLRDHIADLNSSLEPGLASYNWHSLGIKTFIENCRKALKEFTVIKSQVYKQRDMIEERVKAIEEAKIVKEFDWTRKDSENVMDLMEFYDFIENRRQEVVNELFKKYSEISDNLLSIEEITLRTKTKGAESMVKYYGYWEKRIFNAITTMVIRGLLTIKALFTKQEDRPPLFKIMSSFTPPKITFHPSQQDIYNVLQKLVTNILESAKAFPRWQKGRCELCKPREKMDTIEYIHNFYSDVGKIKNIVTIHMSVNEMIERLSKKMGNITKTLEHQYKTLSDDKLKSKYEKNGENMSLSFIEFNMNRNSYSIIDYKNVKAERRVLFMLIDDTNTRRSVKREAKKWLDLFSNILYDKASNSLRVLLEEMETIKKELQETPSDITSMKNLLSVISKINSSHMAKEFKILEVEEMYRTIEMYNKESLDDPVRQETYEESKILSKRWRDLRRDANQKNYSMLKYKERFAEETKVDVLKFQKQLKDSYKRYKETGPGAAETSLKEGVVSLAHFEEEVSRLNKIRVDLVLAEQLLGLPISSFEELAAMEESNKRLKDLYGIYTELQTKIEKWSSMPWNDIDINVIEKDSDELYKKTMKLEAEYENNPTYEKLRNEVTGFKQSVPLIRTMKSENVKTRHWVKLLAAIGYEQKLDLKNITLQQVFDLGLQNHQEKVDEIATEARNEAANDQILTTIENLWKVRVFPMGKYKRGVEDKGWVILNCDEIKEIIDDQLSDLSKLTNTKYAGPFMERIRTLEKQINIISDCIDLWLAVQRKWQYLESIFVGSEDIRLMLKEEVKKFDRIDKSFRKLMENTNKNPNVLAACYQDAFRPEERKDELKGISKDLDQCQKRLSNYLDTKKGSFPRFYFISDDELLSILGSSNPEDIQQHMLKLYDNCKELKFSRNKMVLGMFSEEGEEYSFANSVKPEGPVETWMNKLDDEMIDTLHKMTKEGTYYYAESERIPWILDHIGMVAIAGTQIWWTWSVEDVFRRVKEGNKHAMKEESAKETANLVALIDLVRTDLPRLQMKKVNTLIILDVHARDIVDRFVRDSILDAKEFEWESQLRFYWDRDVDDIVVRQCTGDFKYCYEYEGLNGRLVITPLTDRCVMTLTTALTFKLGGAPAGPAGTGKTETVKDLAKSLAIRCVVTNCGEGLDYQAMGTIFSGLVQTGFWGCFDEFNRINVEVLSVISIQIKTIQNSLNAKKNTVDLLGKEIPLVDTVGIFVTMNPGYAGRSELPDNLKALFRPCTMVVPDMILICEIMLMSEGFTLARILAKKMTVLYKLAQEQLSKQYHYDFGLRALKSVLVMAGSLKRGSPDMSEDLVLMRALRDMNKPKFVYEDVPLFMGLINDLFPSLDCPRVVYDNLKTEVINYFNAHGFMHSDEEKFLKQVDKVMQLHETMLTRHTTMVVGPTGGGKTTVIYALKNGYQGVEQDMKVHIDVLNCKSITLKELYGELDPATRDWTDGLLSKLFRIMNLPIPEGKKEKRWILYDGDVDALWVENMNSVMDDNKLLTLNNGERIRLEKYCAMLYEVYDLQYASPATISRCGMVYVDDKDLGYQPYYERWAKSKTDQGENNISDTLIVLFNRYIDRCIGRILEGKMEEDNFTEPLAMAVQRSGLNMVMQLCTMMDILLPTDSSHTDVEFIEPLFVFAMLWSLGACLVSEDRPKFEAFLKNIVDGKLPPTNYYNYYWDRSLRDWRPWEERVRAKGFELPSDRKFSKILVPTIDTERHIWLLSELISRKIPTIFTGESGTSKTVTIQNFIEGLEPTLYQVLNINFSSRTSSANVMSNLAEKLAKRSGKLVGPSMGTKLIVFVDDMHMPNFDKYGTQQPIAFFKFLIDKGYYFDMATLEEQHVVDTTYLCSMQPPGGGRSPTDPRFLSLFNVFNITFPSDDSLKHIFKSILSKHLESFGNEIIDSAEHLTDATLKLHKEILEKLPRTPVKFHYIFNLRDLSRVFEGLFQATYEVFSTLPEFIKLWRNECTRVYADRLIDFTDRNLVTEEILPRLLRQHFAEQSEYAMQEPLLYGDFRFADPVEHSSEEARLYEDLKEYQVATDKFNKLLKEYNEERVPMNLVLFNYAIDHLTRIHRIFRMARGNALLVGVGGSGKQSLTRLAAFTAEHELFQISLTKNYSEANFKEDLKILFEKLKEKSVVFLITDNHIKEESFLEFINNILTMGMVPALYTEDEKYSLVRPLEDEMKREGLINPNKDIKWTYFINKARDNLHIVLAMSPASDTLRIRCRNFPGLVNCTSIDWFFSWPEDALLSVASYFMKGKDLPDEHRPNIEQHIVKTHSSIFVFSKEFENTMKRKNHATPKNFLDYINTYISMLAVKRKEIDINVVRLENGLVKLRDSSEKVDVMSKELEVKKKEVDIKKSEVESMIQDLQEKTAFVKTQQAQVKDKKDELEVREKEITEDKIKATEALEEARPILENAKRALEVLDAKKLGEVRTYAKPPQPVMDTCMCVLILKPVPNCPPDSEGWAGCKTMLTSLSKPVLQSYQVSSVTKAMYTKVQNYLKKPEFNKENVAAVSDAAGNLFEWMDSMMKYYKTYTEVEPLRIKVEKQTEKLEQAKRELAEITAKLELLQAEIMDLNAKHKAASEELSYLTEQANDMERKLNMASRLISGLGTEKKRWAEDIIQLREDKHNLLGDCLLSSSFLCYTGAFNYQFRIRMVYEAWEADIKERKIPLSEHYRIEKLLTNDVECARWASEGLPQDELSIQNGILTTYSNRFPLCIDPQEQAVKWIKQKEKENNLETTTFNNPKFNKLVENCIKFGNSLLIENVDEELDPTVDPVLEKSYTVRAGEKILPLMGASIVWSDKFKLFMTTKLSNPQYTPEIMSKTSIINYTVTLKGLEDQLLNEVVKLEKPEREEMRKQLVIEMSKNQATRKQLEESLLKNLTEAKGDILENTTLVATLEETKQKTVEITQAIENAKITRGEIEKDRQAYQPVALRGSILFFAMSGLSAISQMYEYSLANYLQVFTQSIRDARKDNMTVTRVKNIIEKLTMNVYNYTCLGIFEKHKIMFSFHMTIMIMQHDGEIDNKEYDFFLKGNTSLEQVSMKKPFAWIPEQGWKDLERIIDLNAKFSRLREDILNNEKAWKEWYDLETPERASIPCGYDSLTPLGKLCLLKLFRVDRVYNGIKNFIVEKHKNELYIMPPPPIYEKIYEQTNPNSPVVFILSPGADPLSDVTKLGELKGFTGNKFKPLALGQGMGNLALEYLKTGAQRGHWVMLQNCHLLKNWMKELERELEQISKPHQDFRLWLTTEPTDVFPLSILQQSLKIVTEPPDGLKQNMRSLFGKVNEDQLQECPHPAFKPLVYVLTFYHAVVQDRKKYGKIGWNVSYDFNDSDFKISLRLLSMYLGKAFREKDDSIPWNSLKYLIGEAMYGGRVTDDYDRRVLTTYLNEYMGNFIFDTNQPFFFSKSGYNYTIPSEGTYDSYSSSILALPTLNSPEVFGLHTNAEIGYFTNATKGLWVNLLSMASEATSASGGNKDEYLQSIIADIQSKIPETYDQLAMRKQLGENLKPSQVVLLQEVERFNNLLIIMQSTLSNLARALRGEIGMSSELDELAFSLTNGFLPEPWGRLSPQTEKPLSAWMTFFIKRDQQYRKWRDEGEPRVMWLSGLHIPESFLTAVVQQTCRDNTWALDRSTLYTKVTKFKFADEVKKNPKRGKYISGLYLEGAKWDSKNKCIKKQDPKELVYEMPVMKIIPEEANKVKLRGTVKTPVYVTQARRNAAGRGLVFEADLKTDEHQSHWVLQGVALVLNIDY</sequence>
<evidence type="ECO:0000256" key="3">
    <source>
        <dbReference type="ARBA" id="ARBA00022490"/>
    </source>
</evidence>
<evidence type="ECO:0000256" key="4">
    <source>
        <dbReference type="ARBA" id="ARBA00022701"/>
    </source>
</evidence>
<accession>A0AAU9IC23</accession>
<dbReference type="GO" id="GO:0051959">
    <property type="term" value="F:dynein light intermediate chain binding"/>
    <property type="evidence" value="ECO:0007669"/>
    <property type="project" value="InterPro"/>
</dbReference>
<keyword evidence="8" id="KW-0243">Dynein</keyword>
<dbReference type="GO" id="GO:0030286">
    <property type="term" value="C:dynein complex"/>
    <property type="evidence" value="ECO:0007669"/>
    <property type="project" value="UniProtKB-KW"/>
</dbReference>
<dbReference type="PANTHER" id="PTHR22878">
    <property type="entry name" value="DYNEIN HEAVY CHAIN 6, AXONEMAL-LIKE-RELATED"/>
    <property type="match status" value="1"/>
</dbReference>
<dbReference type="InterPro" id="IPR024317">
    <property type="entry name" value="Dynein_heavy_chain_D4_dom"/>
</dbReference>
<dbReference type="Pfam" id="PF12781">
    <property type="entry name" value="AAA_9"/>
    <property type="match status" value="1"/>
</dbReference>
<dbReference type="FunFam" id="3.40.50.300:FF:000153">
    <property type="entry name" value="Dynein axonemal heavy chain 1"/>
    <property type="match status" value="1"/>
</dbReference>
<feature type="domain" description="AAA+ ATPase" evidence="15">
    <location>
        <begin position="2335"/>
        <end position="2482"/>
    </location>
</feature>
<dbReference type="GO" id="GO:0045505">
    <property type="term" value="F:dynein intermediate chain binding"/>
    <property type="evidence" value="ECO:0007669"/>
    <property type="project" value="InterPro"/>
</dbReference>
<comment type="caution">
    <text evidence="16">The sequence shown here is derived from an EMBL/GenBank/DDBJ whole genome shotgun (WGS) entry which is preliminary data.</text>
</comment>
<dbReference type="FunFam" id="1.20.920.20:FF:000001">
    <property type="entry name" value="dynein heavy chain 2, axonemal"/>
    <property type="match status" value="1"/>
</dbReference>
<evidence type="ECO:0000256" key="2">
    <source>
        <dbReference type="ARBA" id="ARBA00008887"/>
    </source>
</evidence>
<feature type="coiled-coil region" evidence="14">
    <location>
        <begin position="2944"/>
        <end position="3010"/>
    </location>
</feature>
<dbReference type="InterPro" id="IPR042222">
    <property type="entry name" value="Dynein_2_N"/>
</dbReference>
<dbReference type="Gene3D" id="1.20.1270.280">
    <property type="match status" value="1"/>
</dbReference>
<dbReference type="InterPro" id="IPR041589">
    <property type="entry name" value="DNAH3_AAA_lid_1"/>
</dbReference>
<dbReference type="GO" id="GO:0008569">
    <property type="term" value="F:minus-end-directed microtubule motor activity"/>
    <property type="evidence" value="ECO:0007669"/>
    <property type="project" value="InterPro"/>
</dbReference>
<keyword evidence="5" id="KW-0677">Repeat</keyword>
<dbReference type="FunFam" id="3.40.50.300:FF:000063">
    <property type="entry name" value="dynein heavy chain 6, axonemal"/>
    <property type="match status" value="1"/>
</dbReference>
<dbReference type="InterPro" id="IPR013594">
    <property type="entry name" value="Dynein_heavy_tail"/>
</dbReference>
<dbReference type="Pfam" id="PF17852">
    <property type="entry name" value="Dynein_AAA_lid"/>
    <property type="match status" value="1"/>
</dbReference>
<dbReference type="Gene3D" id="1.10.287.2620">
    <property type="match status" value="1"/>
</dbReference>
<dbReference type="Pfam" id="PF12775">
    <property type="entry name" value="AAA_7"/>
    <property type="match status" value="1"/>
</dbReference>
<keyword evidence="13" id="KW-0966">Cell projection</keyword>
<dbReference type="Pfam" id="PF08393">
    <property type="entry name" value="DHC_N2"/>
    <property type="match status" value="1"/>
</dbReference>
<dbReference type="FunFam" id="1.10.8.1220:FF:000001">
    <property type="entry name" value="Dynein axonemal heavy chain 5"/>
    <property type="match status" value="1"/>
</dbReference>
<dbReference type="InterPro" id="IPR042228">
    <property type="entry name" value="Dynein_linker_3"/>
</dbReference>
<dbReference type="FunFam" id="1.10.8.720:FF:000005">
    <property type="entry name" value="Dynein axonemal heavy chain 10"/>
    <property type="match status" value="1"/>
</dbReference>
<dbReference type="Pfam" id="PF18198">
    <property type="entry name" value="AAA_lid_11"/>
    <property type="match status" value="1"/>
</dbReference>
<evidence type="ECO:0000256" key="11">
    <source>
        <dbReference type="ARBA" id="ARBA00023175"/>
    </source>
</evidence>
<dbReference type="InterPro" id="IPR043157">
    <property type="entry name" value="Dynein_AAA1S"/>
</dbReference>
<evidence type="ECO:0000256" key="13">
    <source>
        <dbReference type="ARBA" id="ARBA00023273"/>
    </source>
</evidence>
<feature type="coiled-coil region" evidence="14">
    <location>
        <begin position="3148"/>
        <end position="3210"/>
    </location>
</feature>
<evidence type="ECO:0000259" key="15">
    <source>
        <dbReference type="SMART" id="SM00382"/>
    </source>
</evidence>
<dbReference type="FunFam" id="1.10.8.710:FF:000002">
    <property type="entry name" value="dynein heavy chain 17, axonemal"/>
    <property type="match status" value="1"/>
</dbReference>
<evidence type="ECO:0000313" key="17">
    <source>
        <dbReference type="Proteomes" id="UP001162131"/>
    </source>
</evidence>
<dbReference type="EMBL" id="CAJZBQ010000004">
    <property type="protein sequence ID" value="CAG9311435.1"/>
    <property type="molecule type" value="Genomic_DNA"/>
</dbReference>
<dbReference type="InterPro" id="IPR042219">
    <property type="entry name" value="AAA_lid_11_sf"/>
</dbReference>
<dbReference type="FunFam" id="3.40.50.300:FF:000049">
    <property type="entry name" value="Dynein, axonemal, heavy chain 5"/>
    <property type="match status" value="1"/>
</dbReference>
<dbReference type="FunFam" id="1.20.920.30:FF:000007">
    <property type="entry name" value="Dynein axonemal heavy chain 10"/>
    <property type="match status" value="1"/>
</dbReference>
<dbReference type="InterPro" id="IPR041228">
    <property type="entry name" value="Dynein_C"/>
</dbReference>
<dbReference type="Pfam" id="PF18199">
    <property type="entry name" value="Dynein_C"/>
    <property type="match status" value="1"/>
</dbReference>
<reference evidence="16" key="1">
    <citation type="submission" date="2021-09" db="EMBL/GenBank/DDBJ databases">
        <authorList>
            <consortium name="AG Swart"/>
            <person name="Singh M."/>
            <person name="Singh A."/>
            <person name="Seah K."/>
            <person name="Emmerich C."/>
        </authorList>
    </citation>
    <scope>NUCLEOTIDE SEQUENCE</scope>
    <source>
        <strain evidence="16">ATCC30299</strain>
    </source>
</reference>
<dbReference type="Gene3D" id="3.10.490.20">
    <property type="match status" value="1"/>
</dbReference>
<evidence type="ECO:0000256" key="10">
    <source>
        <dbReference type="ARBA" id="ARBA00023069"/>
    </source>
</evidence>
<dbReference type="Pfam" id="PF08385">
    <property type="entry name" value="DHC_N1"/>
    <property type="match status" value="1"/>
</dbReference>
<dbReference type="Pfam" id="PF17857">
    <property type="entry name" value="AAA_lid_1"/>
    <property type="match status" value="1"/>
</dbReference>
<dbReference type="InterPro" id="IPR041658">
    <property type="entry name" value="AAA_lid_11"/>
</dbReference>
<dbReference type="PANTHER" id="PTHR22878:SF68">
    <property type="entry name" value="DYNEIN HEAVY CHAIN 6, AXONEMAL-LIKE"/>
    <property type="match status" value="1"/>
</dbReference>
<organism evidence="16 17">
    <name type="scientific">Blepharisma stoltei</name>
    <dbReference type="NCBI Taxonomy" id="1481888"/>
    <lineage>
        <taxon>Eukaryota</taxon>
        <taxon>Sar</taxon>
        <taxon>Alveolata</taxon>
        <taxon>Ciliophora</taxon>
        <taxon>Postciliodesmatophora</taxon>
        <taxon>Heterotrichea</taxon>
        <taxon>Heterotrichida</taxon>
        <taxon>Blepharismidae</taxon>
        <taxon>Blepharisma</taxon>
    </lineage>
</organism>
<dbReference type="Gene3D" id="1.10.8.1220">
    <property type="match status" value="1"/>
</dbReference>
<dbReference type="Gene3D" id="3.20.180.20">
    <property type="entry name" value="Dynein heavy chain, N-terminal domain 2"/>
    <property type="match status" value="1"/>
</dbReference>
<keyword evidence="11" id="KW-0505">Motor protein</keyword>
<feature type="domain" description="AAA+ ATPase" evidence="15">
    <location>
        <begin position="1710"/>
        <end position="1847"/>
    </location>
</feature>
<keyword evidence="12" id="KW-0206">Cytoskeleton</keyword>
<dbReference type="Gene3D" id="1.20.920.20">
    <property type="match status" value="1"/>
</dbReference>
<proteinExistence type="inferred from homology"/>
<dbReference type="Proteomes" id="UP001162131">
    <property type="component" value="Unassembled WGS sequence"/>
</dbReference>
<feature type="domain" description="AAA+ ATPase" evidence="15">
    <location>
        <begin position="2687"/>
        <end position="2843"/>
    </location>
</feature>
<keyword evidence="7" id="KW-0067">ATP-binding</keyword>
<feature type="domain" description="AAA+ ATPase" evidence="15">
    <location>
        <begin position="1996"/>
        <end position="2201"/>
    </location>
</feature>
<dbReference type="Gene3D" id="3.40.50.300">
    <property type="entry name" value="P-loop containing nucleotide triphosphate hydrolases"/>
    <property type="match status" value="5"/>
</dbReference>
<dbReference type="Pfam" id="PF12777">
    <property type="entry name" value="MT"/>
    <property type="match status" value="1"/>
</dbReference>
<dbReference type="Gene3D" id="1.20.140.100">
    <property type="entry name" value="Dynein heavy chain, N-terminal domain 2"/>
    <property type="match status" value="1"/>
</dbReference>
<dbReference type="InterPro" id="IPR026983">
    <property type="entry name" value="DHC"/>
</dbReference>
<dbReference type="GO" id="GO:0005524">
    <property type="term" value="F:ATP binding"/>
    <property type="evidence" value="ECO:0007669"/>
    <property type="project" value="UniProtKB-KW"/>
</dbReference>
<dbReference type="InterPro" id="IPR003593">
    <property type="entry name" value="AAA+_ATPase"/>
</dbReference>
<dbReference type="FunFam" id="1.20.1270.280:FF:000005">
    <property type="entry name" value="Dynein axonemal heavy chain 10"/>
    <property type="match status" value="1"/>
</dbReference>
<evidence type="ECO:0000256" key="5">
    <source>
        <dbReference type="ARBA" id="ARBA00022737"/>
    </source>
</evidence>
<dbReference type="GO" id="GO:0005874">
    <property type="term" value="C:microtubule"/>
    <property type="evidence" value="ECO:0007669"/>
    <property type="project" value="UniProtKB-KW"/>
</dbReference>
<dbReference type="FunFam" id="3.40.50.300:FF:002141">
    <property type="entry name" value="Dynein heavy chain"/>
    <property type="match status" value="1"/>
</dbReference>
<keyword evidence="6" id="KW-0547">Nucleotide-binding</keyword>
<evidence type="ECO:0000256" key="12">
    <source>
        <dbReference type="ARBA" id="ARBA00023212"/>
    </source>
</evidence>
<dbReference type="InterPro" id="IPR013602">
    <property type="entry name" value="Dynein_heavy_linker"/>
</dbReference>
<dbReference type="Gene3D" id="1.10.8.720">
    <property type="entry name" value="Region D6 of dynein motor"/>
    <property type="match status" value="1"/>
</dbReference>
<evidence type="ECO:0000313" key="16">
    <source>
        <dbReference type="EMBL" id="CAG9311435.1"/>
    </source>
</evidence>
<protein>
    <recommendedName>
        <fullName evidence="15">AAA+ ATPase domain-containing protein</fullName>
    </recommendedName>
</protein>
<dbReference type="FunFam" id="1.20.140.100:FF:000001">
    <property type="entry name" value="dynein heavy chain 17, axonemal"/>
    <property type="match status" value="1"/>
</dbReference>
<dbReference type="FunFam" id="3.20.180.20:FF:000001">
    <property type="entry name" value="Dynein axonemal heavy chain 5"/>
    <property type="match status" value="1"/>
</dbReference>
<keyword evidence="3" id="KW-0963">Cytoplasm</keyword>
<dbReference type="InterPro" id="IPR027417">
    <property type="entry name" value="P-loop_NTPase"/>
</dbReference>
<dbReference type="GO" id="GO:0005930">
    <property type="term" value="C:axoneme"/>
    <property type="evidence" value="ECO:0007669"/>
    <property type="project" value="UniProtKB-SubCell"/>
</dbReference>
<evidence type="ECO:0000256" key="7">
    <source>
        <dbReference type="ARBA" id="ARBA00022840"/>
    </source>
</evidence>
<keyword evidence="17" id="KW-1185">Reference proteome</keyword>
<evidence type="ECO:0000256" key="1">
    <source>
        <dbReference type="ARBA" id="ARBA00004430"/>
    </source>
</evidence>
<dbReference type="FunFam" id="3.10.490.20:FF:000006">
    <property type="entry name" value="Dynein axonemal heavy chain 10"/>
    <property type="match status" value="1"/>
</dbReference>
<dbReference type="Pfam" id="PF12780">
    <property type="entry name" value="AAA_8"/>
    <property type="match status" value="1"/>
</dbReference>
<dbReference type="FunFam" id="1.10.287.2620:FF:000001">
    <property type="entry name" value="Cytoplasmic dynein heavy chain 1"/>
    <property type="match status" value="1"/>
</dbReference>
<dbReference type="Pfam" id="PF03028">
    <property type="entry name" value="Dynein_heavy"/>
    <property type="match status" value="1"/>
</dbReference>
<dbReference type="FunFam" id="1.20.58.1120:FF:000008">
    <property type="entry name" value="Dynein heavy chain 10, axonemal"/>
    <property type="match status" value="1"/>
</dbReference>
<comment type="subcellular location">
    <subcellularLocation>
        <location evidence="1">Cytoplasm</location>
        <location evidence="1">Cytoskeleton</location>
        <location evidence="1">Cilium axoneme</location>
    </subcellularLocation>
</comment>
<gene>
    <name evidence="16" type="ORF">BSTOLATCC_MIC3725</name>
</gene>
<evidence type="ECO:0000256" key="14">
    <source>
        <dbReference type="SAM" id="Coils"/>
    </source>
</evidence>
<dbReference type="Gene3D" id="1.10.8.710">
    <property type="match status" value="1"/>
</dbReference>
<comment type="similarity">
    <text evidence="2">Belongs to the dynein heavy chain family.</text>
</comment>
<dbReference type="InterPro" id="IPR035699">
    <property type="entry name" value="AAA_6"/>
</dbReference>
<evidence type="ECO:0000256" key="9">
    <source>
        <dbReference type="ARBA" id="ARBA00023054"/>
    </source>
</evidence>
<dbReference type="SUPFAM" id="SSF52540">
    <property type="entry name" value="P-loop containing nucleoside triphosphate hydrolases"/>
    <property type="match status" value="4"/>
</dbReference>
<dbReference type="Pfam" id="PF12774">
    <property type="entry name" value="AAA_6"/>
    <property type="match status" value="1"/>
</dbReference>
<name>A0AAU9IC23_9CILI</name>
<dbReference type="InterPro" id="IPR041466">
    <property type="entry name" value="Dynein_AAA5_ext"/>
</dbReference>
<evidence type="ECO:0000256" key="6">
    <source>
        <dbReference type="ARBA" id="ARBA00022741"/>
    </source>
</evidence>
<dbReference type="Gene3D" id="6.10.140.1060">
    <property type="match status" value="1"/>
</dbReference>
<keyword evidence="9 14" id="KW-0175">Coiled coil</keyword>
<keyword evidence="4" id="KW-0493">Microtubule</keyword>
<dbReference type="GO" id="GO:0007018">
    <property type="term" value="P:microtubule-based movement"/>
    <property type="evidence" value="ECO:0007669"/>
    <property type="project" value="InterPro"/>
</dbReference>
<evidence type="ECO:0000256" key="8">
    <source>
        <dbReference type="ARBA" id="ARBA00023017"/>
    </source>
</evidence>
<dbReference type="Gene3D" id="1.10.472.130">
    <property type="match status" value="1"/>
</dbReference>
<dbReference type="InterPro" id="IPR024743">
    <property type="entry name" value="Dynein_HC_stalk"/>
</dbReference>
<dbReference type="InterPro" id="IPR043160">
    <property type="entry name" value="Dynein_C_barrel"/>
</dbReference>
<dbReference type="SMART" id="SM00382">
    <property type="entry name" value="AAA"/>
    <property type="match status" value="4"/>
</dbReference>
<dbReference type="InterPro" id="IPR035706">
    <property type="entry name" value="AAA_9"/>
</dbReference>
<dbReference type="InterPro" id="IPR004273">
    <property type="entry name" value="Dynein_heavy_D6_P-loop"/>
</dbReference>
<dbReference type="Gene3D" id="1.20.58.1120">
    <property type="match status" value="1"/>
</dbReference>
<keyword evidence="10" id="KW-0969">Cilium</keyword>